<evidence type="ECO:0000313" key="5">
    <source>
        <dbReference type="EMBL" id="KAK2184902.1"/>
    </source>
</evidence>
<dbReference type="Pfam" id="PF06607">
    <property type="entry name" value="Prokineticin"/>
    <property type="match status" value="1"/>
</dbReference>
<name>A0AAD9NYR2_RIDPI</name>
<sequence length="98" mass="10657">MIACRALLLTPLCQRDRDCPVDHCCLSSARRLGRCAPMLQAGDTCLATAGESNFATGRLVCPCAGGLRCKRLLNYGIGKCTLGKQNGLDRQYDFGRYL</sequence>
<dbReference type="EMBL" id="JAODUO010000249">
    <property type="protein sequence ID" value="KAK2184902.1"/>
    <property type="molecule type" value="Genomic_DNA"/>
</dbReference>
<dbReference type="InterPro" id="IPR023569">
    <property type="entry name" value="Prokineticin_domain"/>
</dbReference>
<dbReference type="Proteomes" id="UP001209878">
    <property type="component" value="Unassembled WGS sequence"/>
</dbReference>
<protein>
    <recommendedName>
        <fullName evidence="4">Prokineticin domain-containing protein</fullName>
    </recommendedName>
</protein>
<dbReference type="AlphaFoldDB" id="A0AAD9NYR2"/>
<gene>
    <name evidence="5" type="ORF">NP493_249g07007</name>
</gene>
<comment type="subcellular location">
    <subcellularLocation>
        <location evidence="1">Secreted</location>
    </subcellularLocation>
</comment>
<evidence type="ECO:0000256" key="1">
    <source>
        <dbReference type="ARBA" id="ARBA00004613"/>
    </source>
</evidence>
<proteinExistence type="predicted"/>
<reference evidence="5" key="1">
    <citation type="journal article" date="2023" name="Mol. Biol. Evol.">
        <title>Third-Generation Sequencing Reveals the Adaptive Role of the Epigenome in Three Deep-Sea Polychaetes.</title>
        <authorList>
            <person name="Perez M."/>
            <person name="Aroh O."/>
            <person name="Sun Y."/>
            <person name="Lan Y."/>
            <person name="Juniper S.K."/>
            <person name="Young C.R."/>
            <person name="Angers B."/>
            <person name="Qian P.Y."/>
        </authorList>
    </citation>
    <scope>NUCLEOTIDE SEQUENCE</scope>
    <source>
        <strain evidence="5">R07B-5</strain>
    </source>
</reference>
<evidence type="ECO:0000256" key="3">
    <source>
        <dbReference type="ARBA" id="ARBA00023157"/>
    </source>
</evidence>
<evidence type="ECO:0000256" key="2">
    <source>
        <dbReference type="ARBA" id="ARBA00022525"/>
    </source>
</evidence>
<evidence type="ECO:0000259" key="4">
    <source>
        <dbReference type="Pfam" id="PF06607"/>
    </source>
</evidence>
<dbReference type="GO" id="GO:0005576">
    <property type="term" value="C:extracellular region"/>
    <property type="evidence" value="ECO:0007669"/>
    <property type="project" value="UniProtKB-SubCell"/>
</dbReference>
<dbReference type="Gene3D" id="2.10.80.10">
    <property type="entry name" value="Lipase, subunit A"/>
    <property type="match status" value="1"/>
</dbReference>
<comment type="caution">
    <text evidence="5">The sequence shown here is derived from an EMBL/GenBank/DDBJ whole genome shotgun (WGS) entry which is preliminary data.</text>
</comment>
<evidence type="ECO:0000313" key="6">
    <source>
        <dbReference type="Proteomes" id="UP001209878"/>
    </source>
</evidence>
<keyword evidence="2" id="KW-0964">Secreted</keyword>
<keyword evidence="6" id="KW-1185">Reference proteome</keyword>
<keyword evidence="3" id="KW-1015">Disulfide bond</keyword>
<feature type="domain" description="Prokineticin" evidence="4">
    <location>
        <begin position="3"/>
        <end position="72"/>
    </location>
</feature>
<organism evidence="5 6">
    <name type="scientific">Ridgeia piscesae</name>
    <name type="common">Tubeworm</name>
    <dbReference type="NCBI Taxonomy" id="27915"/>
    <lineage>
        <taxon>Eukaryota</taxon>
        <taxon>Metazoa</taxon>
        <taxon>Spiralia</taxon>
        <taxon>Lophotrochozoa</taxon>
        <taxon>Annelida</taxon>
        <taxon>Polychaeta</taxon>
        <taxon>Sedentaria</taxon>
        <taxon>Canalipalpata</taxon>
        <taxon>Sabellida</taxon>
        <taxon>Siboglinidae</taxon>
        <taxon>Ridgeia</taxon>
    </lineage>
</organism>
<accession>A0AAD9NYR2</accession>